<sequence length="97" mass="10348">KQLVNIPSRHGGIKGKKRTEGLAVLSPSNGMFVCKLLGPPTQAGVNVKLRSSSRGQQTDTTRFPAKLPDISDTLAPLAMTAPARAFVRRILGAQRKA</sequence>
<dbReference type="EMBL" id="KN833752">
    <property type="protein sequence ID" value="KIK21417.1"/>
    <property type="molecule type" value="Genomic_DNA"/>
</dbReference>
<dbReference type="HOGENOM" id="CLU_2352337_0_0_1"/>
<name>A0A0C9ZG41_9AGAM</name>
<feature type="region of interest" description="Disordered" evidence="1">
    <location>
        <begin position="48"/>
        <end position="67"/>
    </location>
</feature>
<dbReference type="Proteomes" id="UP000054018">
    <property type="component" value="Unassembled WGS sequence"/>
</dbReference>
<reference evidence="2 3" key="1">
    <citation type="submission" date="2014-04" db="EMBL/GenBank/DDBJ databases">
        <authorList>
            <consortium name="DOE Joint Genome Institute"/>
            <person name="Kuo A."/>
            <person name="Kohler A."/>
            <person name="Costa M.D."/>
            <person name="Nagy L.G."/>
            <person name="Floudas D."/>
            <person name="Copeland A."/>
            <person name="Barry K.W."/>
            <person name="Cichocki N."/>
            <person name="Veneault-Fourrey C."/>
            <person name="LaButti K."/>
            <person name="Lindquist E.A."/>
            <person name="Lipzen A."/>
            <person name="Lundell T."/>
            <person name="Morin E."/>
            <person name="Murat C."/>
            <person name="Sun H."/>
            <person name="Tunlid A."/>
            <person name="Henrissat B."/>
            <person name="Grigoriev I.V."/>
            <person name="Hibbett D.S."/>
            <person name="Martin F."/>
            <person name="Nordberg H.P."/>
            <person name="Cantor M.N."/>
            <person name="Hua S.X."/>
        </authorList>
    </citation>
    <scope>NUCLEOTIDE SEQUENCE [LARGE SCALE GENOMIC DNA]</scope>
    <source>
        <strain evidence="2 3">441</strain>
    </source>
</reference>
<reference evidence="3" key="2">
    <citation type="submission" date="2015-01" db="EMBL/GenBank/DDBJ databases">
        <title>Evolutionary Origins and Diversification of the Mycorrhizal Mutualists.</title>
        <authorList>
            <consortium name="DOE Joint Genome Institute"/>
            <consortium name="Mycorrhizal Genomics Consortium"/>
            <person name="Kohler A."/>
            <person name="Kuo A."/>
            <person name="Nagy L.G."/>
            <person name="Floudas D."/>
            <person name="Copeland A."/>
            <person name="Barry K.W."/>
            <person name="Cichocki N."/>
            <person name="Veneault-Fourrey C."/>
            <person name="LaButti K."/>
            <person name="Lindquist E.A."/>
            <person name="Lipzen A."/>
            <person name="Lundell T."/>
            <person name="Morin E."/>
            <person name="Murat C."/>
            <person name="Riley R."/>
            <person name="Ohm R."/>
            <person name="Sun H."/>
            <person name="Tunlid A."/>
            <person name="Henrissat B."/>
            <person name="Grigoriev I.V."/>
            <person name="Hibbett D.S."/>
            <person name="Martin F."/>
        </authorList>
    </citation>
    <scope>NUCLEOTIDE SEQUENCE [LARGE SCALE GENOMIC DNA]</scope>
    <source>
        <strain evidence="3">441</strain>
    </source>
</reference>
<dbReference type="AlphaFoldDB" id="A0A0C9ZG41"/>
<accession>A0A0C9ZG41</accession>
<feature type="compositionally biased region" description="Polar residues" evidence="1">
    <location>
        <begin position="49"/>
        <end position="61"/>
    </location>
</feature>
<gene>
    <name evidence="2" type="ORF">PISMIDRAFT_681388</name>
</gene>
<evidence type="ECO:0000313" key="3">
    <source>
        <dbReference type="Proteomes" id="UP000054018"/>
    </source>
</evidence>
<keyword evidence="3" id="KW-1185">Reference proteome</keyword>
<protein>
    <submittedName>
        <fullName evidence="2">Uncharacterized protein</fullName>
    </submittedName>
</protein>
<evidence type="ECO:0000313" key="2">
    <source>
        <dbReference type="EMBL" id="KIK21417.1"/>
    </source>
</evidence>
<evidence type="ECO:0000256" key="1">
    <source>
        <dbReference type="SAM" id="MobiDB-lite"/>
    </source>
</evidence>
<feature type="non-terminal residue" evidence="2">
    <location>
        <position position="1"/>
    </location>
</feature>
<organism evidence="2 3">
    <name type="scientific">Pisolithus microcarpus 441</name>
    <dbReference type="NCBI Taxonomy" id="765257"/>
    <lineage>
        <taxon>Eukaryota</taxon>
        <taxon>Fungi</taxon>
        <taxon>Dikarya</taxon>
        <taxon>Basidiomycota</taxon>
        <taxon>Agaricomycotina</taxon>
        <taxon>Agaricomycetes</taxon>
        <taxon>Agaricomycetidae</taxon>
        <taxon>Boletales</taxon>
        <taxon>Sclerodermatineae</taxon>
        <taxon>Pisolithaceae</taxon>
        <taxon>Pisolithus</taxon>
    </lineage>
</organism>
<proteinExistence type="predicted"/>